<protein>
    <submittedName>
        <fullName evidence="1">Uncharacterized protein</fullName>
    </submittedName>
</protein>
<organism evidence="1 2">
    <name type="scientific">Mucilaginibacter limnophilus</name>
    <dbReference type="NCBI Taxonomy" id="1932778"/>
    <lineage>
        <taxon>Bacteria</taxon>
        <taxon>Pseudomonadati</taxon>
        <taxon>Bacteroidota</taxon>
        <taxon>Sphingobacteriia</taxon>
        <taxon>Sphingobacteriales</taxon>
        <taxon>Sphingobacteriaceae</taxon>
        <taxon>Mucilaginibacter</taxon>
    </lineage>
</organism>
<keyword evidence="2" id="KW-1185">Reference proteome</keyword>
<dbReference type="AlphaFoldDB" id="A0A437MQ72"/>
<dbReference type="EMBL" id="SACK01000007">
    <property type="protein sequence ID" value="RVT99799.1"/>
    <property type="molecule type" value="Genomic_DNA"/>
</dbReference>
<evidence type="ECO:0000313" key="2">
    <source>
        <dbReference type="Proteomes" id="UP000282759"/>
    </source>
</evidence>
<gene>
    <name evidence="1" type="ORF">EOD41_15265</name>
</gene>
<proteinExistence type="predicted"/>
<comment type="caution">
    <text evidence="1">The sequence shown here is derived from an EMBL/GenBank/DDBJ whole genome shotgun (WGS) entry which is preliminary data.</text>
</comment>
<dbReference type="Proteomes" id="UP000282759">
    <property type="component" value="Unassembled WGS sequence"/>
</dbReference>
<accession>A0A437MQ72</accession>
<reference evidence="1 2" key="1">
    <citation type="submission" date="2019-01" db="EMBL/GenBank/DDBJ databases">
        <authorList>
            <person name="Chen W.-M."/>
        </authorList>
    </citation>
    <scope>NUCLEOTIDE SEQUENCE [LARGE SCALE GENOMIC DNA]</scope>
    <source>
        <strain evidence="1 2">YBJ-36</strain>
    </source>
</reference>
<evidence type="ECO:0000313" key="1">
    <source>
        <dbReference type="EMBL" id="RVT99799.1"/>
    </source>
</evidence>
<sequence>MLDSINQPILTMKLSGLLLFCISFLFASCNSPKKDLSDNVDWTYLQITSESNWQITIVNGSAFSRLVNLHHRYALSSDTSYVKPDTTRLKFSNDERDSIYYLVNSLIERPAQTDKFCTEFVGKLKLSVFYGEQLERTCNYSSVCNWSRMSDETDKLYKILKRHIPQLSAGTD</sequence>
<name>A0A437MQ72_9SPHI</name>